<evidence type="ECO:0000256" key="3">
    <source>
        <dbReference type="ARBA" id="ARBA00022670"/>
    </source>
</evidence>
<keyword evidence="3" id="KW-0645">Protease</keyword>
<evidence type="ECO:0000256" key="7">
    <source>
        <dbReference type="ARBA" id="ARBA00023049"/>
    </source>
</evidence>
<dbReference type="Pfam" id="PF01431">
    <property type="entry name" value="Peptidase_M13"/>
    <property type="match status" value="1"/>
</dbReference>
<keyword evidence="11" id="KW-1185">Reference proteome</keyword>
<proteinExistence type="inferred from homology"/>
<dbReference type="SUPFAM" id="SSF55486">
    <property type="entry name" value="Metalloproteases ('zincins'), catalytic domain"/>
    <property type="match status" value="1"/>
</dbReference>
<dbReference type="PANTHER" id="PTHR11733">
    <property type="entry name" value="ZINC METALLOPROTEASE FAMILY M13 NEPRILYSIN-RELATED"/>
    <property type="match status" value="1"/>
</dbReference>
<dbReference type="PANTHER" id="PTHR11733:SF167">
    <property type="entry name" value="FI17812P1-RELATED"/>
    <property type="match status" value="1"/>
</dbReference>
<dbReference type="InterPro" id="IPR008753">
    <property type="entry name" value="Peptidase_M13_N"/>
</dbReference>
<evidence type="ECO:0000256" key="4">
    <source>
        <dbReference type="ARBA" id="ARBA00022723"/>
    </source>
</evidence>
<keyword evidence="4" id="KW-0479">Metal-binding</keyword>
<dbReference type="EMBL" id="CP038799">
    <property type="protein sequence ID" value="QIV81843.1"/>
    <property type="molecule type" value="Genomic_DNA"/>
</dbReference>
<dbReference type="Gene3D" id="1.10.1380.10">
    <property type="entry name" value="Neutral endopeptidase , domain2"/>
    <property type="match status" value="1"/>
</dbReference>
<feature type="domain" description="Peptidase M13 C-terminal" evidence="8">
    <location>
        <begin position="457"/>
        <end position="661"/>
    </location>
</feature>
<keyword evidence="6" id="KW-0862">Zinc</keyword>
<dbReference type="GO" id="GO:0004222">
    <property type="term" value="F:metalloendopeptidase activity"/>
    <property type="evidence" value="ECO:0007669"/>
    <property type="project" value="InterPro"/>
</dbReference>
<dbReference type="GO" id="GO:0016485">
    <property type="term" value="P:protein processing"/>
    <property type="evidence" value="ECO:0007669"/>
    <property type="project" value="TreeGrafter"/>
</dbReference>
<evidence type="ECO:0000256" key="6">
    <source>
        <dbReference type="ARBA" id="ARBA00022833"/>
    </source>
</evidence>
<dbReference type="PROSITE" id="PS51885">
    <property type="entry name" value="NEPRILYSIN"/>
    <property type="match status" value="1"/>
</dbReference>
<evidence type="ECO:0000259" key="8">
    <source>
        <dbReference type="Pfam" id="PF01431"/>
    </source>
</evidence>
<dbReference type="PRINTS" id="PR00786">
    <property type="entry name" value="NEPRILYSIN"/>
</dbReference>
<dbReference type="InterPro" id="IPR018497">
    <property type="entry name" value="Peptidase_M13_C"/>
</dbReference>
<evidence type="ECO:0000313" key="11">
    <source>
        <dbReference type="Proteomes" id="UP000501849"/>
    </source>
</evidence>
<evidence type="ECO:0000256" key="2">
    <source>
        <dbReference type="ARBA" id="ARBA00007357"/>
    </source>
</evidence>
<evidence type="ECO:0000256" key="1">
    <source>
        <dbReference type="ARBA" id="ARBA00001947"/>
    </source>
</evidence>
<dbReference type="KEGG" id="mfre:EXE63_13860"/>
<evidence type="ECO:0000313" key="10">
    <source>
        <dbReference type="EMBL" id="QIV81843.1"/>
    </source>
</evidence>
<evidence type="ECO:0000256" key="5">
    <source>
        <dbReference type="ARBA" id="ARBA00022801"/>
    </source>
</evidence>
<evidence type="ECO:0000259" key="9">
    <source>
        <dbReference type="Pfam" id="PF05649"/>
    </source>
</evidence>
<feature type="domain" description="Peptidase M13 N-terminal" evidence="9">
    <location>
        <begin position="24"/>
        <end position="405"/>
    </location>
</feature>
<dbReference type="InterPro" id="IPR042089">
    <property type="entry name" value="Peptidase_M13_dom_2"/>
</dbReference>
<keyword evidence="7" id="KW-0482">Metalloprotease</keyword>
<dbReference type="InterPro" id="IPR000718">
    <property type="entry name" value="Peptidase_M13"/>
</dbReference>
<dbReference type="GO" id="GO:0046872">
    <property type="term" value="F:metal ion binding"/>
    <property type="evidence" value="ECO:0007669"/>
    <property type="project" value="UniProtKB-KW"/>
</dbReference>
<dbReference type="AlphaFoldDB" id="A0A6H0S2Z1"/>
<dbReference type="GO" id="GO:0005886">
    <property type="term" value="C:plasma membrane"/>
    <property type="evidence" value="ECO:0007669"/>
    <property type="project" value="TreeGrafter"/>
</dbReference>
<reference evidence="10 11" key="1">
    <citation type="submission" date="2019-04" db="EMBL/GenBank/DDBJ databases">
        <title>Draft, Whole-Genome Sequence of the Anthracene-degrading Mycobacterium frederiksbergense LB501T, Isolated from a Polycyclic Aromatic Hydrocarbon (PAH)-Contaminated Soil.</title>
        <authorList>
            <person name="Augelletti F."/>
        </authorList>
    </citation>
    <scope>NUCLEOTIDE SEQUENCE [LARGE SCALE GENOMIC DNA]</scope>
    <source>
        <strain evidence="10 11">LB 501T</strain>
    </source>
</reference>
<dbReference type="Gene3D" id="3.40.390.10">
    <property type="entry name" value="Collagenase (Catalytic Domain)"/>
    <property type="match status" value="1"/>
</dbReference>
<dbReference type="CDD" id="cd08662">
    <property type="entry name" value="M13"/>
    <property type="match status" value="1"/>
</dbReference>
<organism evidence="10 11">
    <name type="scientific">Mycolicibacterium frederiksbergense</name>
    <dbReference type="NCBI Taxonomy" id="117567"/>
    <lineage>
        <taxon>Bacteria</taxon>
        <taxon>Bacillati</taxon>
        <taxon>Actinomycetota</taxon>
        <taxon>Actinomycetes</taxon>
        <taxon>Mycobacteriales</taxon>
        <taxon>Mycobacteriaceae</taxon>
        <taxon>Mycolicibacterium</taxon>
    </lineage>
</organism>
<comment type="cofactor">
    <cofactor evidence="1">
        <name>Zn(2+)</name>
        <dbReference type="ChEBI" id="CHEBI:29105"/>
    </cofactor>
</comment>
<sequence length="665" mass="73463">MRVTLDSDIRSGIDLRFVDSEVRPQDDLFGHVNGRWLDEYDIPADRATDGAFRTLADRAEEQVRDIITSASAQDGPDAARSSGSLDATRIGDLYASFMDTDTVARVGVAPLLAELATIAAAPDREALALVLGRLQRTGIGGGTGVYVDTDSKDSTRYLLHMSQSGLGLPDESYYRDAGHAEILAAYPAHIARMFTLVHGEGDHAATADRIVALETKLAAAHWDVVKRRDADLTYNLRAFTELAGEAPGFDWSGWVGALGAAPEEVVVRQPDYLTAFAALWSGEALEDWKLWLSWRVISSRASLLTDELVAENFAFYGKTLSGTEAIRDRWKRGVGLVESLMGDAVGKLYVERHFPPEAKTRMDELVANLREAYRVSITNLAWMTPETRERALAKLDKFTPKIGYPARWRDYSALVVDRTDLYGNYQRGYALEYDRDLAKLGGPVDHDEWFMTPQTVNAYYNPGMNEIVFPAAILQPPFFDAGADDAANYGGIGAVIGHEIGHGFDDQGAKYDGDGNLVDWWTDADRTEFGQRTTALIDQYETFSPRSLDSSHHVNGAFTVGENIGDLGGLSIALLAYELSLAGEEPPVIDGLTGVQRVLFGWAQVWRTKSRDAEAIRRLATDPHSPPEFRCNGVIRNIDAFYDAFEVGTDDALYLEPERRVRIWS</sequence>
<keyword evidence="5" id="KW-0378">Hydrolase</keyword>
<gene>
    <name evidence="10" type="ORF">EXE63_13860</name>
</gene>
<dbReference type="Pfam" id="PF05649">
    <property type="entry name" value="Peptidase_M13_N"/>
    <property type="match status" value="1"/>
</dbReference>
<dbReference type="InterPro" id="IPR024079">
    <property type="entry name" value="MetalloPept_cat_dom_sf"/>
</dbReference>
<protein>
    <submittedName>
        <fullName evidence="10">Peptidase M13</fullName>
    </submittedName>
</protein>
<accession>A0A6H0S2Z1</accession>
<name>A0A6H0S2Z1_9MYCO</name>
<dbReference type="Proteomes" id="UP000501849">
    <property type="component" value="Chromosome"/>
</dbReference>
<comment type="similarity">
    <text evidence="2">Belongs to the peptidase M13 family.</text>
</comment>